<reference evidence="2 3" key="1">
    <citation type="submission" date="2016-02" db="EMBL/GenBank/DDBJ databases">
        <title>Genome sequence of Halalkalicoccus paucihalophilus DSM 24557.</title>
        <authorList>
            <person name="Poehlein A."/>
            <person name="Daniel R."/>
        </authorList>
    </citation>
    <scope>NUCLEOTIDE SEQUENCE [LARGE SCALE GENOMIC DNA]</scope>
    <source>
        <strain evidence="2 3">DSM 24557</strain>
    </source>
</reference>
<gene>
    <name evidence="2" type="ORF">HAPAU_32250</name>
</gene>
<dbReference type="PATRIC" id="fig|1008153.3.peg.3380"/>
<sequence length="49" mass="5629">METSMYGTDKAEIVIDASPEEHYGPEYDTLDNRPCESAPFHQREEVARL</sequence>
<keyword evidence="3" id="KW-1185">Reference proteome</keyword>
<accession>A0A151AAX3</accession>
<comment type="caution">
    <text evidence="2">The sequence shown here is derived from an EMBL/GenBank/DDBJ whole genome shotgun (WGS) entry which is preliminary data.</text>
</comment>
<name>A0A151AAX3_9EURY</name>
<evidence type="ECO:0000256" key="1">
    <source>
        <dbReference type="SAM" id="MobiDB-lite"/>
    </source>
</evidence>
<organism evidence="2 3">
    <name type="scientific">Halalkalicoccus paucihalophilus</name>
    <dbReference type="NCBI Taxonomy" id="1008153"/>
    <lineage>
        <taxon>Archaea</taxon>
        <taxon>Methanobacteriati</taxon>
        <taxon>Methanobacteriota</taxon>
        <taxon>Stenosarchaea group</taxon>
        <taxon>Halobacteria</taxon>
        <taxon>Halobacteriales</taxon>
        <taxon>Halococcaceae</taxon>
        <taxon>Halalkalicoccus</taxon>
    </lineage>
</organism>
<protein>
    <submittedName>
        <fullName evidence="2">Uncharacterized protein</fullName>
    </submittedName>
</protein>
<dbReference type="AlphaFoldDB" id="A0A151AAX3"/>
<dbReference type="EMBL" id="LTAZ01000012">
    <property type="protein sequence ID" value="KYH24848.1"/>
    <property type="molecule type" value="Genomic_DNA"/>
</dbReference>
<evidence type="ECO:0000313" key="3">
    <source>
        <dbReference type="Proteomes" id="UP000075321"/>
    </source>
</evidence>
<dbReference type="Proteomes" id="UP000075321">
    <property type="component" value="Unassembled WGS sequence"/>
</dbReference>
<feature type="region of interest" description="Disordered" evidence="1">
    <location>
        <begin position="1"/>
        <end position="49"/>
    </location>
</feature>
<feature type="compositionally biased region" description="Basic and acidic residues" evidence="1">
    <location>
        <begin position="9"/>
        <end position="34"/>
    </location>
</feature>
<evidence type="ECO:0000313" key="2">
    <source>
        <dbReference type="EMBL" id="KYH24848.1"/>
    </source>
</evidence>
<proteinExistence type="predicted"/>